<evidence type="ECO:0000256" key="3">
    <source>
        <dbReference type="ARBA" id="ARBA00006743"/>
    </source>
</evidence>
<evidence type="ECO:0000256" key="2">
    <source>
        <dbReference type="ARBA" id="ARBA00004777"/>
    </source>
</evidence>
<keyword evidence="6 9" id="KW-0560">Oxidoreductase</keyword>
<protein>
    <recommendedName>
        <fullName evidence="9">Methylenetetrahydrofolate reductase</fullName>
    </recommendedName>
</protein>
<dbReference type="AlphaFoldDB" id="A0A231V2X2"/>
<keyword evidence="11" id="KW-1185">Reference proteome</keyword>
<dbReference type="InterPro" id="IPR029041">
    <property type="entry name" value="FAD-linked_oxidoreductase-like"/>
</dbReference>
<dbReference type="GO" id="GO:0106312">
    <property type="term" value="F:methylenetetrahydrofolate reductase (NADH) activity"/>
    <property type="evidence" value="ECO:0007669"/>
    <property type="project" value="UniProtKB-EC"/>
</dbReference>
<dbReference type="RefSeq" id="WP_240534989.1">
    <property type="nucleotide sequence ID" value="NZ_NBYO01000001.1"/>
</dbReference>
<evidence type="ECO:0000256" key="1">
    <source>
        <dbReference type="ARBA" id="ARBA00001974"/>
    </source>
</evidence>
<comment type="pathway">
    <text evidence="7">Amino-acid biosynthesis; L-methionine biosynthesis via de novo pathway.</text>
</comment>
<accession>A0A231V2X2</accession>
<keyword evidence="5 9" id="KW-0274">FAD</keyword>
<dbReference type="EMBL" id="NBYO01000001">
    <property type="protein sequence ID" value="OXT02522.1"/>
    <property type="molecule type" value="Genomic_DNA"/>
</dbReference>
<comment type="cofactor">
    <cofactor evidence="1 9">
        <name>FAD</name>
        <dbReference type="ChEBI" id="CHEBI:57692"/>
    </cofactor>
</comment>
<dbReference type="CDD" id="cd00537">
    <property type="entry name" value="MTHFR"/>
    <property type="match status" value="1"/>
</dbReference>
<organism evidence="10 11">
    <name type="scientific">Notoacmeibacter marinus</name>
    <dbReference type="NCBI Taxonomy" id="1876515"/>
    <lineage>
        <taxon>Bacteria</taxon>
        <taxon>Pseudomonadati</taxon>
        <taxon>Pseudomonadota</taxon>
        <taxon>Alphaproteobacteria</taxon>
        <taxon>Hyphomicrobiales</taxon>
        <taxon>Notoacmeibacteraceae</taxon>
        <taxon>Notoacmeibacter</taxon>
    </lineage>
</organism>
<dbReference type="GO" id="GO:0035999">
    <property type="term" value="P:tetrahydrofolate interconversion"/>
    <property type="evidence" value="ECO:0007669"/>
    <property type="project" value="UniProtKB-UniPathway"/>
</dbReference>
<dbReference type="PANTHER" id="PTHR45754:SF3">
    <property type="entry name" value="METHYLENETETRAHYDROFOLATE REDUCTASE (NADPH)"/>
    <property type="match status" value="1"/>
</dbReference>
<comment type="catalytic activity">
    <reaction evidence="8">
        <text>(6S)-5-methyl-5,6,7,8-tetrahydrofolate + NAD(+) = (6R)-5,10-methylene-5,6,7,8-tetrahydrofolate + NADH + H(+)</text>
        <dbReference type="Rhea" id="RHEA:19821"/>
        <dbReference type="ChEBI" id="CHEBI:15378"/>
        <dbReference type="ChEBI" id="CHEBI:15636"/>
        <dbReference type="ChEBI" id="CHEBI:18608"/>
        <dbReference type="ChEBI" id="CHEBI:57540"/>
        <dbReference type="ChEBI" id="CHEBI:57945"/>
        <dbReference type="EC" id="1.5.1.54"/>
    </reaction>
    <physiologicalReaction direction="right-to-left" evidence="8">
        <dbReference type="Rhea" id="RHEA:19823"/>
    </physiologicalReaction>
</comment>
<evidence type="ECO:0000313" key="10">
    <source>
        <dbReference type="EMBL" id="OXT02522.1"/>
    </source>
</evidence>
<evidence type="ECO:0000313" key="11">
    <source>
        <dbReference type="Proteomes" id="UP000215405"/>
    </source>
</evidence>
<evidence type="ECO:0000256" key="5">
    <source>
        <dbReference type="ARBA" id="ARBA00022827"/>
    </source>
</evidence>
<dbReference type="GO" id="GO:0005829">
    <property type="term" value="C:cytosol"/>
    <property type="evidence" value="ECO:0007669"/>
    <property type="project" value="TreeGrafter"/>
</dbReference>
<gene>
    <name evidence="10" type="ORF">B7H23_06410</name>
</gene>
<name>A0A231V2X2_9HYPH</name>
<comment type="similarity">
    <text evidence="3 9">Belongs to the methylenetetrahydrofolate reductase family.</text>
</comment>
<dbReference type="SUPFAM" id="SSF51730">
    <property type="entry name" value="FAD-linked oxidoreductase"/>
    <property type="match status" value="1"/>
</dbReference>
<dbReference type="PANTHER" id="PTHR45754">
    <property type="entry name" value="METHYLENETETRAHYDROFOLATE REDUCTASE"/>
    <property type="match status" value="1"/>
</dbReference>
<comment type="caution">
    <text evidence="10">The sequence shown here is derived from an EMBL/GenBank/DDBJ whole genome shotgun (WGS) entry which is preliminary data.</text>
</comment>
<dbReference type="GO" id="GO:0009086">
    <property type="term" value="P:methionine biosynthetic process"/>
    <property type="evidence" value="ECO:0007669"/>
    <property type="project" value="TreeGrafter"/>
</dbReference>
<proteinExistence type="inferred from homology"/>
<dbReference type="UniPathway" id="UPA00193"/>
<dbReference type="InterPro" id="IPR003171">
    <property type="entry name" value="Mehydrof_redctse-like"/>
</dbReference>
<keyword evidence="4 9" id="KW-0285">Flavoprotein</keyword>
<comment type="pathway">
    <text evidence="2 9">One-carbon metabolism; tetrahydrofolate interconversion.</text>
</comment>
<evidence type="ECO:0000256" key="9">
    <source>
        <dbReference type="RuleBase" id="RU003862"/>
    </source>
</evidence>
<evidence type="ECO:0000256" key="6">
    <source>
        <dbReference type="ARBA" id="ARBA00023002"/>
    </source>
</evidence>
<evidence type="ECO:0000256" key="7">
    <source>
        <dbReference type="ARBA" id="ARBA00034478"/>
    </source>
</evidence>
<dbReference type="GO" id="GO:0071949">
    <property type="term" value="F:FAD binding"/>
    <property type="evidence" value="ECO:0007669"/>
    <property type="project" value="TreeGrafter"/>
</dbReference>
<dbReference type="Pfam" id="PF02219">
    <property type="entry name" value="MTHFR"/>
    <property type="match status" value="1"/>
</dbReference>
<sequence>METMMAMPHTPLRESTDRAPVIRLDGANDADVKVSYEFFPAKTEKAEAALWDAVKRLEILQPSYVSVTYGAGGTTQERTLGTVARMVRETSLTPAAHLTCVGASCATIDAVADELWEAGVRSIVALRGDPQSGFGGRYEPHPEGYPYAPELIEGLKKRHDFEVFCSAYPERHPESPDWQTELDVLRRKADAGASKAITQFFFEADIFFRFRDRVADAGIDIDIVPGVMLQPNVEGLSRMANAVGVAVPDWYRRLFEGLEDDLPTRQMLTASVATDLCAELYDGGVRDFHLYTLNRADIAIAVSRALGEAHARIRHRE</sequence>
<dbReference type="Gene3D" id="3.20.20.220">
    <property type="match status" value="1"/>
</dbReference>
<reference evidence="11" key="1">
    <citation type="journal article" date="2017" name="Int. J. Syst. Evol. Microbiol.">
        <title>Notoacmeibacter marinus gen. nov., sp. nov., isolated from the gut of a limpet and proposal of Notoacmeibacteraceae fam. nov. in the order Rhizobiales of the class Alphaproteobacteria.</title>
        <authorList>
            <person name="Huang Z."/>
            <person name="Guo F."/>
            <person name="Lai Q."/>
        </authorList>
    </citation>
    <scope>NUCLEOTIDE SEQUENCE [LARGE SCALE GENOMIC DNA]</scope>
    <source>
        <strain evidence="11">XMTR2A4</strain>
    </source>
</reference>
<dbReference type="Proteomes" id="UP000215405">
    <property type="component" value="Unassembled WGS sequence"/>
</dbReference>
<evidence type="ECO:0000256" key="4">
    <source>
        <dbReference type="ARBA" id="ARBA00022630"/>
    </source>
</evidence>
<evidence type="ECO:0000256" key="8">
    <source>
        <dbReference type="ARBA" id="ARBA00048628"/>
    </source>
</evidence>